<gene>
    <name evidence="2" type="ORF">FGG15_03165</name>
</gene>
<evidence type="ECO:0000313" key="2">
    <source>
        <dbReference type="EMBL" id="TMU56554.1"/>
    </source>
</evidence>
<sequence length="356" mass="40813">MESKFKLFCLCFVLTGILTSEAQDMLVATKVSQRASITQRIGTTDVTVVYHSPSAKKRKIFGGIVPYDFVVDGVEYPWRAGSNQNTTVEFTHNVKIQGQPLAKGKYGLHIFVKEKEWVFIFSKNSENWGSFSYKKEEDALRVDAKPETSAYQENLRYEFNNLQPQSARLELKWSTMICGIEISVDVNANVLADLKAKEEKTVDNFVKIAQLTVAENPANVDEALSYVDQSLEIGSEFRNTMLKSQLLAQQGKNVESKKYEEQSLTLGKGFPYFYYYPLSYMLLEGDTQKTYELLSEMLLKEPDNWIANLAMGEYYIKVQDQEKATFHFGKAYEHAGERSKNYARYMYLSNKLILEQ</sequence>
<reference evidence="2 3" key="1">
    <citation type="submission" date="2019-05" db="EMBL/GenBank/DDBJ databases">
        <title>Flagellimonas sp. AsT0115, sp. nov., isolated from a marine red algae, Asparagopsis taxiformis.</title>
        <authorList>
            <person name="Kim J."/>
            <person name="Jeong S.E."/>
            <person name="Jeon C.O."/>
        </authorList>
    </citation>
    <scope>NUCLEOTIDE SEQUENCE [LARGE SCALE GENOMIC DNA]</scope>
    <source>
        <strain evidence="2 3">AsT0115</strain>
    </source>
</reference>
<dbReference type="RefSeq" id="WP_138833132.1">
    <property type="nucleotide sequence ID" value="NZ_VCNI01000001.1"/>
</dbReference>
<protein>
    <submittedName>
        <fullName evidence="2">DUF2911 domain-containing protein</fullName>
    </submittedName>
</protein>
<accession>A0ABY2WNH7</accession>
<feature type="signal peptide" evidence="1">
    <location>
        <begin position="1"/>
        <end position="22"/>
    </location>
</feature>
<keyword evidence="3" id="KW-1185">Reference proteome</keyword>
<organism evidence="2 3">
    <name type="scientific">Flagellimonas algicola</name>
    <dbReference type="NCBI Taxonomy" id="2583815"/>
    <lineage>
        <taxon>Bacteria</taxon>
        <taxon>Pseudomonadati</taxon>
        <taxon>Bacteroidota</taxon>
        <taxon>Flavobacteriia</taxon>
        <taxon>Flavobacteriales</taxon>
        <taxon>Flavobacteriaceae</taxon>
        <taxon>Flagellimonas</taxon>
    </lineage>
</organism>
<evidence type="ECO:0000313" key="3">
    <source>
        <dbReference type="Proteomes" id="UP000751614"/>
    </source>
</evidence>
<feature type="chain" id="PRO_5045699796" evidence="1">
    <location>
        <begin position="23"/>
        <end position="356"/>
    </location>
</feature>
<dbReference type="EMBL" id="VCNI01000001">
    <property type="protein sequence ID" value="TMU56554.1"/>
    <property type="molecule type" value="Genomic_DNA"/>
</dbReference>
<proteinExistence type="predicted"/>
<dbReference type="SUPFAM" id="SSF48452">
    <property type="entry name" value="TPR-like"/>
    <property type="match status" value="1"/>
</dbReference>
<name>A0ABY2WNH7_9FLAO</name>
<dbReference type="InterPro" id="IPR011990">
    <property type="entry name" value="TPR-like_helical_dom_sf"/>
</dbReference>
<evidence type="ECO:0000256" key="1">
    <source>
        <dbReference type="SAM" id="SignalP"/>
    </source>
</evidence>
<dbReference type="Pfam" id="PF11138">
    <property type="entry name" value="DUF2911"/>
    <property type="match status" value="1"/>
</dbReference>
<dbReference type="Gene3D" id="1.25.40.10">
    <property type="entry name" value="Tetratricopeptide repeat domain"/>
    <property type="match status" value="1"/>
</dbReference>
<dbReference type="Proteomes" id="UP000751614">
    <property type="component" value="Unassembled WGS sequence"/>
</dbReference>
<dbReference type="InterPro" id="IPR021314">
    <property type="entry name" value="DUF2911"/>
</dbReference>
<comment type="caution">
    <text evidence="2">The sequence shown here is derived from an EMBL/GenBank/DDBJ whole genome shotgun (WGS) entry which is preliminary data.</text>
</comment>
<keyword evidence="1" id="KW-0732">Signal</keyword>